<protein>
    <submittedName>
        <fullName evidence="1">Uncharacterized protein</fullName>
    </submittedName>
</protein>
<name>A0A899IR14_9CAUD</name>
<dbReference type="KEGG" id="vg:80005412"/>
<gene>
    <name evidence="1" type="primary">88</name>
    <name evidence="1" type="ORF">SEA_NOODLELYBOI_88</name>
</gene>
<reference evidence="1 2" key="1">
    <citation type="submission" date="2021-02" db="EMBL/GenBank/DDBJ databases">
        <authorList>
            <person name="Spillers E.G."/>
            <person name="Alcide R.S."/>
            <person name="Curry C."/>
            <person name="Dettmann N.M."/>
            <person name="Dollins A.L."/>
            <person name="Emmanuel A.S."/>
            <person name="Freeman D.J."/>
            <person name="Gulledge T.D."/>
            <person name="Headley L."/>
            <person name="Jones J.M."/>
            <person name="Laguerre R."/>
            <person name="McDonald K.O."/>
            <person name="McNabb M.E."/>
            <person name="Mott J.A."/>
            <person name="Noel J.C."/>
            <person name="Perpignan M.Y."/>
            <person name="Pierce A.S."/>
            <person name="Prestidge L.S."/>
            <person name="Romans S.B."/>
            <person name="Souffrant A."/>
            <person name="Spencer-Rogers D.M."/>
            <person name="Vil W."/>
            <person name="Weatherford H.N."/>
            <person name="Wheeler C.D."/>
            <person name="Whistance S.R."/>
            <person name="Young A.R."/>
            <person name="Sconiers W.B."/>
            <person name="Coleman S.T."/>
            <person name="Merkhofer E.C."/>
            <person name="Garlena R.A."/>
            <person name="Russell D.A."/>
            <person name="Pope W.H."/>
            <person name="Jacobs-Sera D."/>
            <person name="Hatfull G.F."/>
        </authorList>
    </citation>
    <scope>NUCLEOTIDE SEQUENCE [LARGE SCALE GENOMIC DNA]</scope>
</reference>
<dbReference type="RefSeq" id="YP_010751742.1">
    <property type="nucleotide sequence ID" value="NC_073372.1"/>
</dbReference>
<sequence>MAEVQPGDLLPTVYVPTPECGHCYSALVDDGDGYQCEKCGLCWAYNSMDEPAEYLDDEAEPCGHKGRDRVEVPTEVGVALYREYPCPLPSGHASEHLHEFESIGGEK</sequence>
<evidence type="ECO:0000313" key="2">
    <source>
        <dbReference type="Proteomes" id="UP000663572"/>
    </source>
</evidence>
<keyword evidence="2" id="KW-1185">Reference proteome</keyword>
<evidence type="ECO:0000313" key="1">
    <source>
        <dbReference type="EMBL" id="QSM01282.1"/>
    </source>
</evidence>
<proteinExistence type="predicted"/>
<dbReference type="Proteomes" id="UP000663572">
    <property type="component" value="Segment"/>
</dbReference>
<dbReference type="EMBL" id="MW578837">
    <property type="protein sequence ID" value="QSM01282.1"/>
    <property type="molecule type" value="Genomic_DNA"/>
</dbReference>
<accession>A0A899IR14</accession>
<organism evidence="1 2">
    <name type="scientific">Microbacterium phage NoodlelyBoi</name>
    <dbReference type="NCBI Taxonomy" id="2813165"/>
    <lineage>
        <taxon>Viruses</taxon>
        <taxon>Duplodnaviria</taxon>
        <taxon>Heunggongvirae</taxon>
        <taxon>Uroviricota</taxon>
        <taxon>Caudoviricetes</taxon>
        <taxon>Hodgkinviridae</taxon>
        <taxon>Quhwahvirus</taxon>
        <taxon>Quhwahvirus noodelyboi</taxon>
    </lineage>
</organism>
<dbReference type="GeneID" id="80005412"/>